<sequence>MLPRERIVTFGVHALSDEELLATIMGTGTKTIPKSVTIKALLLQYPQLAGLDRATTAHLMTIPGIGLSKATLFEAAIELGKRVVRQRALRQGTIVSSQSIGELMQERLAGLNQERLLVLFLDIKNAIIKEEMVSLGTMTASLVDPKVIFHHALLLNAGKFLIVHNHPSGNEQPSAADYEVTKRLHHAGELMGIELIDHLIVGANNYFSFHEETDLLG</sequence>
<evidence type="ECO:0000259" key="8">
    <source>
        <dbReference type="PROSITE" id="PS50249"/>
    </source>
</evidence>
<dbReference type="InterPro" id="IPR037518">
    <property type="entry name" value="MPN"/>
</dbReference>
<evidence type="ECO:0000256" key="2">
    <source>
        <dbReference type="ARBA" id="ARBA00022670"/>
    </source>
</evidence>
<dbReference type="PANTHER" id="PTHR30471:SF3">
    <property type="entry name" value="UPF0758 PROTEIN YEES-RELATED"/>
    <property type="match status" value="1"/>
</dbReference>
<name>A0A0R2B7S8_9LACO</name>
<comment type="caution">
    <text evidence="9">The sequence shown here is derived from an EMBL/GenBank/DDBJ whole genome shotgun (WGS) entry which is preliminary data.</text>
</comment>
<dbReference type="GO" id="GO:0008237">
    <property type="term" value="F:metallopeptidase activity"/>
    <property type="evidence" value="ECO:0007669"/>
    <property type="project" value="UniProtKB-KW"/>
</dbReference>
<dbReference type="PANTHER" id="PTHR30471">
    <property type="entry name" value="DNA REPAIR PROTEIN RADC"/>
    <property type="match status" value="1"/>
</dbReference>
<dbReference type="Pfam" id="PF20582">
    <property type="entry name" value="UPF0758_N"/>
    <property type="match status" value="1"/>
</dbReference>
<gene>
    <name evidence="9" type="ORF">FC34_GL000197</name>
</gene>
<proteinExistence type="inferred from homology"/>
<evidence type="ECO:0000256" key="4">
    <source>
        <dbReference type="ARBA" id="ARBA00022801"/>
    </source>
</evidence>
<dbReference type="CDD" id="cd08071">
    <property type="entry name" value="MPN_DUF2466"/>
    <property type="match status" value="1"/>
</dbReference>
<protein>
    <submittedName>
        <fullName evidence="9">DNA repair protein (RadC)</fullName>
    </submittedName>
</protein>
<comment type="similarity">
    <text evidence="1 7">Belongs to the UPF0758 family.</text>
</comment>
<keyword evidence="3" id="KW-0479">Metal-binding</keyword>
<evidence type="ECO:0000313" key="10">
    <source>
        <dbReference type="Proteomes" id="UP000051672"/>
    </source>
</evidence>
<dbReference type="InterPro" id="IPR020891">
    <property type="entry name" value="UPF0758_CS"/>
</dbReference>
<dbReference type="NCBIfam" id="NF000642">
    <property type="entry name" value="PRK00024.1"/>
    <property type="match status" value="1"/>
</dbReference>
<evidence type="ECO:0000256" key="7">
    <source>
        <dbReference type="RuleBase" id="RU003797"/>
    </source>
</evidence>
<dbReference type="PROSITE" id="PS01302">
    <property type="entry name" value="UPF0758"/>
    <property type="match status" value="1"/>
</dbReference>
<dbReference type="AlphaFoldDB" id="A0A0R2B7S8"/>
<dbReference type="Proteomes" id="UP000051672">
    <property type="component" value="Unassembled WGS sequence"/>
</dbReference>
<evidence type="ECO:0000256" key="6">
    <source>
        <dbReference type="ARBA" id="ARBA00023049"/>
    </source>
</evidence>
<keyword evidence="4" id="KW-0378">Hydrolase</keyword>
<dbReference type="NCBIfam" id="TIGR00608">
    <property type="entry name" value="radc"/>
    <property type="match status" value="1"/>
</dbReference>
<feature type="domain" description="MPN" evidence="8">
    <location>
        <begin position="93"/>
        <end position="215"/>
    </location>
</feature>
<keyword evidence="2" id="KW-0645">Protease</keyword>
<dbReference type="InterPro" id="IPR025657">
    <property type="entry name" value="RadC_JAB"/>
</dbReference>
<dbReference type="PROSITE" id="PS50249">
    <property type="entry name" value="MPN"/>
    <property type="match status" value="1"/>
</dbReference>
<dbReference type="RefSeq" id="WP_057893517.1">
    <property type="nucleotide sequence ID" value="NZ_AYZQ01000001.1"/>
</dbReference>
<evidence type="ECO:0000256" key="5">
    <source>
        <dbReference type="ARBA" id="ARBA00022833"/>
    </source>
</evidence>
<evidence type="ECO:0000256" key="3">
    <source>
        <dbReference type="ARBA" id="ARBA00022723"/>
    </source>
</evidence>
<dbReference type="GO" id="GO:0006508">
    <property type="term" value="P:proteolysis"/>
    <property type="evidence" value="ECO:0007669"/>
    <property type="project" value="UniProtKB-KW"/>
</dbReference>
<dbReference type="InterPro" id="IPR046778">
    <property type="entry name" value="UPF0758_N"/>
</dbReference>
<accession>A0A0R2B7S8</accession>
<evidence type="ECO:0000256" key="1">
    <source>
        <dbReference type="ARBA" id="ARBA00010243"/>
    </source>
</evidence>
<keyword evidence="5" id="KW-0862">Zinc</keyword>
<organism evidence="9 10">
    <name type="scientific">Lacticaseibacillus brantae DSM 23927</name>
    <dbReference type="NCBI Taxonomy" id="1423727"/>
    <lineage>
        <taxon>Bacteria</taxon>
        <taxon>Bacillati</taxon>
        <taxon>Bacillota</taxon>
        <taxon>Bacilli</taxon>
        <taxon>Lactobacillales</taxon>
        <taxon>Lactobacillaceae</taxon>
        <taxon>Lacticaseibacillus</taxon>
    </lineage>
</organism>
<keyword evidence="6" id="KW-0482">Metalloprotease</keyword>
<reference evidence="9 10" key="1">
    <citation type="journal article" date="2015" name="Genome Announc.">
        <title>Expanding the biotechnology potential of lactobacilli through comparative genomics of 213 strains and associated genera.</title>
        <authorList>
            <person name="Sun Z."/>
            <person name="Harris H.M."/>
            <person name="McCann A."/>
            <person name="Guo C."/>
            <person name="Argimon S."/>
            <person name="Zhang W."/>
            <person name="Yang X."/>
            <person name="Jeffery I.B."/>
            <person name="Cooney J.C."/>
            <person name="Kagawa T.F."/>
            <person name="Liu W."/>
            <person name="Song Y."/>
            <person name="Salvetti E."/>
            <person name="Wrobel A."/>
            <person name="Rasinkangas P."/>
            <person name="Parkhill J."/>
            <person name="Rea M.C."/>
            <person name="O'Sullivan O."/>
            <person name="Ritari J."/>
            <person name="Douillard F.P."/>
            <person name="Paul Ross R."/>
            <person name="Yang R."/>
            <person name="Briner A.E."/>
            <person name="Felis G.E."/>
            <person name="de Vos W.M."/>
            <person name="Barrangou R."/>
            <person name="Klaenhammer T.R."/>
            <person name="Caufield P.W."/>
            <person name="Cui Y."/>
            <person name="Zhang H."/>
            <person name="O'Toole P.W."/>
        </authorList>
    </citation>
    <scope>NUCLEOTIDE SEQUENCE [LARGE SCALE GENOMIC DNA]</scope>
    <source>
        <strain evidence="9 10">DSM 23927</strain>
    </source>
</reference>
<dbReference type="InterPro" id="IPR001405">
    <property type="entry name" value="UPF0758"/>
</dbReference>
<evidence type="ECO:0000313" key="9">
    <source>
        <dbReference type="EMBL" id="KRM72491.1"/>
    </source>
</evidence>
<dbReference type="STRING" id="1423727.FC34_GL000197"/>
<dbReference type="OrthoDB" id="9804482at2"/>
<dbReference type="GO" id="GO:0046872">
    <property type="term" value="F:metal ion binding"/>
    <property type="evidence" value="ECO:0007669"/>
    <property type="project" value="UniProtKB-KW"/>
</dbReference>
<dbReference type="PATRIC" id="fig|1423727.3.peg.198"/>
<dbReference type="Pfam" id="PF04002">
    <property type="entry name" value="RadC"/>
    <property type="match status" value="1"/>
</dbReference>
<keyword evidence="10" id="KW-1185">Reference proteome</keyword>
<dbReference type="Gene3D" id="3.40.140.10">
    <property type="entry name" value="Cytidine Deaminase, domain 2"/>
    <property type="match status" value="1"/>
</dbReference>
<dbReference type="EMBL" id="AYZQ01000001">
    <property type="protein sequence ID" value="KRM72491.1"/>
    <property type="molecule type" value="Genomic_DNA"/>
</dbReference>